<keyword evidence="2" id="KW-0067">ATP-binding</keyword>
<dbReference type="InterPro" id="IPR011113">
    <property type="entry name" value="Rho_RNA-bd"/>
</dbReference>
<keyword evidence="1" id="KW-0378">Hydrolase</keyword>
<dbReference type="InterPro" id="IPR000194">
    <property type="entry name" value="ATPase_F1/V1/A1_a/bsu_nucl-bd"/>
</dbReference>
<feature type="compositionally biased region" description="Basic residues" evidence="5">
    <location>
        <begin position="1"/>
        <end position="18"/>
    </location>
</feature>
<accession>A0A381W597</accession>
<evidence type="ECO:0000256" key="2">
    <source>
        <dbReference type="ARBA" id="ARBA00022806"/>
    </source>
</evidence>
<proteinExistence type="inferred from homology"/>
<dbReference type="Gene3D" id="3.40.50.300">
    <property type="entry name" value="P-loop containing nucleotide triphosphate hydrolases"/>
    <property type="match status" value="1"/>
</dbReference>
<dbReference type="GO" id="GO:0005524">
    <property type="term" value="F:ATP binding"/>
    <property type="evidence" value="ECO:0007669"/>
    <property type="project" value="InterPro"/>
</dbReference>
<dbReference type="PANTHER" id="PTHR46425">
    <property type="entry name" value="TRANSCRIPTION TERMINATION FACTOR RHO"/>
    <property type="match status" value="1"/>
</dbReference>
<organism evidence="7">
    <name type="scientific">marine metagenome</name>
    <dbReference type="NCBI Taxonomy" id="408172"/>
    <lineage>
        <taxon>unclassified sequences</taxon>
        <taxon>metagenomes</taxon>
        <taxon>ecological metagenomes</taxon>
    </lineage>
</organism>
<evidence type="ECO:0000256" key="1">
    <source>
        <dbReference type="ARBA" id="ARBA00022801"/>
    </source>
</evidence>
<gene>
    <name evidence="7" type="ORF">METZ01_LOCUS99937</name>
</gene>
<dbReference type="InterPro" id="IPR012340">
    <property type="entry name" value="NA-bd_OB-fold"/>
</dbReference>
<dbReference type="InterPro" id="IPR027417">
    <property type="entry name" value="P-loop_NTPase"/>
</dbReference>
<evidence type="ECO:0000259" key="6">
    <source>
        <dbReference type="PROSITE" id="PS51856"/>
    </source>
</evidence>
<feature type="non-terminal residue" evidence="7">
    <location>
        <position position="317"/>
    </location>
</feature>
<dbReference type="Pfam" id="PF07497">
    <property type="entry name" value="Rho_RNA_bind"/>
    <property type="match status" value="1"/>
</dbReference>
<dbReference type="HAMAP" id="MF_01884">
    <property type="entry name" value="Rho"/>
    <property type="match status" value="1"/>
</dbReference>
<dbReference type="SUPFAM" id="SSF68912">
    <property type="entry name" value="Rho N-terminal domain-like"/>
    <property type="match status" value="1"/>
</dbReference>
<keyword evidence="4" id="KW-0804">Transcription</keyword>
<evidence type="ECO:0000256" key="4">
    <source>
        <dbReference type="ARBA" id="ARBA00023163"/>
    </source>
</evidence>
<dbReference type="GO" id="GO:0008186">
    <property type="term" value="F:ATP-dependent activity, acting on RNA"/>
    <property type="evidence" value="ECO:0007669"/>
    <property type="project" value="InterPro"/>
</dbReference>
<dbReference type="Gene3D" id="2.40.50.140">
    <property type="entry name" value="Nucleic acid-binding proteins"/>
    <property type="match status" value="1"/>
</dbReference>
<dbReference type="Pfam" id="PF07498">
    <property type="entry name" value="Rho_N"/>
    <property type="match status" value="1"/>
</dbReference>
<sequence>MNEQRRRRPRRRRGRRGGPRGNKDQRQNRGPEMMVDEEANAILKTLHSVSELVELRPAELLGIAEEVGLAEAATELTPQDLIFEILKVQAIDNGFLYTEGVVEVLPDGYGFLRASEFSYLPGPEDVYMSPSQIRKFGLLTGDTVSGTIRKPKSGEKYFAMVRVDAVNFDPPDMAHQRKRFRKLTPLHPENRIRLEHGKENVAARVLDLLSPQGFGQRAIIVSPPRAGKTLLLQTIARSLEANHPEAYVIVLLIDERPEEVTDMQRTVAGEVVASTFDEPATRHVAVGEIVMEKARRLVEHGIDVVILLDSLTRLARA</sequence>
<dbReference type="SUPFAM" id="SSF52540">
    <property type="entry name" value="P-loop containing nucleoside triphosphate hydrolases"/>
    <property type="match status" value="1"/>
</dbReference>
<dbReference type="GO" id="GO:0016787">
    <property type="term" value="F:hydrolase activity"/>
    <property type="evidence" value="ECO:0007669"/>
    <property type="project" value="UniProtKB-KW"/>
</dbReference>
<dbReference type="InterPro" id="IPR036269">
    <property type="entry name" value="Rho_N_sf"/>
</dbReference>
<dbReference type="EMBL" id="UINC01010598">
    <property type="protein sequence ID" value="SVA47083.1"/>
    <property type="molecule type" value="Genomic_DNA"/>
</dbReference>
<dbReference type="InterPro" id="IPR011129">
    <property type="entry name" value="CSD"/>
</dbReference>
<dbReference type="Pfam" id="PF00006">
    <property type="entry name" value="ATP-synt_ab"/>
    <property type="match status" value="1"/>
</dbReference>
<evidence type="ECO:0000256" key="5">
    <source>
        <dbReference type="SAM" id="MobiDB-lite"/>
    </source>
</evidence>
<dbReference type="GO" id="GO:0003723">
    <property type="term" value="F:RNA binding"/>
    <property type="evidence" value="ECO:0007669"/>
    <property type="project" value="InterPro"/>
</dbReference>
<evidence type="ECO:0000313" key="7">
    <source>
        <dbReference type="EMBL" id="SVA47083.1"/>
    </source>
</evidence>
<dbReference type="InterPro" id="IPR011112">
    <property type="entry name" value="Rho-like_N"/>
</dbReference>
<name>A0A381W597_9ZZZZ</name>
<dbReference type="CDD" id="cd04459">
    <property type="entry name" value="Rho_CSD"/>
    <property type="match status" value="1"/>
</dbReference>
<dbReference type="SMART" id="SM00959">
    <property type="entry name" value="Rho_N"/>
    <property type="match status" value="1"/>
</dbReference>
<feature type="region of interest" description="Disordered" evidence="5">
    <location>
        <begin position="1"/>
        <end position="34"/>
    </location>
</feature>
<dbReference type="GO" id="GO:0004386">
    <property type="term" value="F:helicase activity"/>
    <property type="evidence" value="ECO:0007669"/>
    <property type="project" value="UniProtKB-KW"/>
</dbReference>
<dbReference type="SMART" id="SM00357">
    <property type="entry name" value="CSP"/>
    <property type="match status" value="1"/>
</dbReference>
<dbReference type="InterPro" id="IPR004665">
    <property type="entry name" value="Term_rho"/>
</dbReference>
<evidence type="ECO:0000256" key="3">
    <source>
        <dbReference type="ARBA" id="ARBA00023015"/>
    </source>
</evidence>
<keyword evidence="2" id="KW-0547">Nucleotide-binding</keyword>
<dbReference type="PROSITE" id="PS51856">
    <property type="entry name" value="RHO_RNA_BD"/>
    <property type="match status" value="1"/>
</dbReference>
<dbReference type="NCBIfam" id="NF006886">
    <property type="entry name" value="PRK09376.1"/>
    <property type="match status" value="1"/>
</dbReference>
<feature type="domain" description="Rho RNA-BD" evidence="6">
    <location>
        <begin position="95"/>
        <end position="170"/>
    </location>
</feature>
<protein>
    <recommendedName>
        <fullName evidence="6">Rho RNA-BD domain-containing protein</fullName>
    </recommendedName>
</protein>
<keyword evidence="2" id="KW-0347">Helicase</keyword>
<dbReference type="SUPFAM" id="SSF50249">
    <property type="entry name" value="Nucleic acid-binding proteins"/>
    <property type="match status" value="1"/>
</dbReference>
<dbReference type="PANTHER" id="PTHR46425:SF1">
    <property type="entry name" value="TRANSCRIPTION TERMINATION FACTOR RHO"/>
    <property type="match status" value="1"/>
</dbReference>
<dbReference type="GO" id="GO:0006353">
    <property type="term" value="P:DNA-templated transcription termination"/>
    <property type="evidence" value="ECO:0007669"/>
    <property type="project" value="InterPro"/>
</dbReference>
<keyword evidence="3" id="KW-0805">Transcription regulation</keyword>
<dbReference type="AlphaFoldDB" id="A0A381W597"/>
<reference evidence="7" key="1">
    <citation type="submission" date="2018-05" db="EMBL/GenBank/DDBJ databases">
        <authorList>
            <person name="Lanie J.A."/>
            <person name="Ng W.-L."/>
            <person name="Kazmierczak K.M."/>
            <person name="Andrzejewski T.M."/>
            <person name="Davidsen T.M."/>
            <person name="Wayne K.J."/>
            <person name="Tettelin H."/>
            <person name="Glass J.I."/>
            <person name="Rusch D."/>
            <person name="Podicherti R."/>
            <person name="Tsui H.-C.T."/>
            <person name="Winkler M.E."/>
        </authorList>
    </citation>
    <scope>NUCLEOTIDE SEQUENCE</scope>
</reference>